<dbReference type="AlphaFoldDB" id="A0AAV8W9C0"/>
<evidence type="ECO:0000313" key="1">
    <source>
        <dbReference type="EMBL" id="KAJ8923169.1"/>
    </source>
</evidence>
<keyword evidence="2" id="KW-1185">Reference proteome</keyword>
<accession>A0AAV8W9C0</accession>
<sequence length="88" mass="10526">MCVLYLYICSNKKYAPNAYEGHEEYDTNRYRKRRLENIQTKTTISLHCNFNHSYAYNSEKFRAFHSNFNPVECRAERAKSSADNKFLN</sequence>
<evidence type="ECO:0000313" key="2">
    <source>
        <dbReference type="Proteomes" id="UP001159042"/>
    </source>
</evidence>
<protein>
    <submittedName>
        <fullName evidence="1">Uncharacterized protein</fullName>
    </submittedName>
</protein>
<gene>
    <name evidence="1" type="ORF">NQ315_001723</name>
</gene>
<organism evidence="1 2">
    <name type="scientific">Exocentrus adspersus</name>
    <dbReference type="NCBI Taxonomy" id="1586481"/>
    <lineage>
        <taxon>Eukaryota</taxon>
        <taxon>Metazoa</taxon>
        <taxon>Ecdysozoa</taxon>
        <taxon>Arthropoda</taxon>
        <taxon>Hexapoda</taxon>
        <taxon>Insecta</taxon>
        <taxon>Pterygota</taxon>
        <taxon>Neoptera</taxon>
        <taxon>Endopterygota</taxon>
        <taxon>Coleoptera</taxon>
        <taxon>Polyphaga</taxon>
        <taxon>Cucujiformia</taxon>
        <taxon>Chrysomeloidea</taxon>
        <taxon>Cerambycidae</taxon>
        <taxon>Lamiinae</taxon>
        <taxon>Acanthocinini</taxon>
        <taxon>Exocentrus</taxon>
    </lineage>
</organism>
<comment type="caution">
    <text evidence="1">The sequence shown here is derived from an EMBL/GenBank/DDBJ whole genome shotgun (WGS) entry which is preliminary data.</text>
</comment>
<reference evidence="1 2" key="1">
    <citation type="journal article" date="2023" name="Insect Mol. Biol.">
        <title>Genome sequencing provides insights into the evolution of gene families encoding plant cell wall-degrading enzymes in longhorned beetles.</title>
        <authorList>
            <person name="Shin N.R."/>
            <person name="Okamura Y."/>
            <person name="Kirsch R."/>
            <person name="Pauchet Y."/>
        </authorList>
    </citation>
    <scope>NUCLEOTIDE SEQUENCE [LARGE SCALE GENOMIC DNA]</scope>
    <source>
        <strain evidence="1">EAD_L_NR</strain>
    </source>
</reference>
<dbReference type="EMBL" id="JANEYG010000005">
    <property type="protein sequence ID" value="KAJ8923169.1"/>
    <property type="molecule type" value="Genomic_DNA"/>
</dbReference>
<name>A0AAV8W9C0_9CUCU</name>
<dbReference type="Proteomes" id="UP001159042">
    <property type="component" value="Unassembled WGS sequence"/>
</dbReference>
<proteinExistence type="predicted"/>